<dbReference type="SUPFAM" id="SSF88946">
    <property type="entry name" value="Sigma2 domain of RNA polymerase sigma factors"/>
    <property type="match status" value="1"/>
</dbReference>
<dbReference type="Proteomes" id="UP001139450">
    <property type="component" value="Unassembled WGS sequence"/>
</dbReference>
<proteinExistence type="predicted"/>
<name>A0A9X2BBP8_9SPHI</name>
<dbReference type="GO" id="GO:0006352">
    <property type="term" value="P:DNA-templated transcription initiation"/>
    <property type="evidence" value="ECO:0007669"/>
    <property type="project" value="InterPro"/>
</dbReference>
<reference evidence="1" key="1">
    <citation type="submission" date="2022-04" db="EMBL/GenBank/DDBJ databases">
        <title>Mucilaginibacter sp. RS28 isolated from freshwater.</title>
        <authorList>
            <person name="Ko S.-R."/>
        </authorList>
    </citation>
    <scope>NUCLEOTIDE SEQUENCE</scope>
    <source>
        <strain evidence="1">RS28</strain>
    </source>
</reference>
<accession>A0A9X2BBP8</accession>
<evidence type="ECO:0000313" key="1">
    <source>
        <dbReference type="EMBL" id="MCJ8210077.1"/>
    </source>
</evidence>
<sequence length="178" mass="20580">MRAIALTTIKEREAFFMALYKKVFPVVARYVSRRGGNEDDAADIFQDSVVIYYEKVVSGDMDCKDEQAYLMGICKNLWLKRFNNGKNLPFNEQFDDLIAEDKPVQPAVEKLMHYLENAGQKCMNLLRAFYYDQLPLKDIAALLGYSGERSATVQKYKCLEKVRATVKQKALQYEDFVE</sequence>
<protein>
    <submittedName>
        <fullName evidence="1">Sigma-70 family RNA polymerase sigma factor</fullName>
    </submittedName>
</protein>
<dbReference type="EMBL" id="JALJEJ010000004">
    <property type="protein sequence ID" value="MCJ8210077.1"/>
    <property type="molecule type" value="Genomic_DNA"/>
</dbReference>
<dbReference type="InterPro" id="IPR013325">
    <property type="entry name" value="RNA_pol_sigma_r2"/>
</dbReference>
<comment type="caution">
    <text evidence="1">The sequence shown here is derived from an EMBL/GenBank/DDBJ whole genome shotgun (WGS) entry which is preliminary data.</text>
</comment>
<dbReference type="AlphaFoldDB" id="A0A9X2BBP8"/>
<keyword evidence="2" id="KW-1185">Reference proteome</keyword>
<organism evidence="1 2">
    <name type="scientific">Mucilaginibacter straminoryzae</name>
    <dbReference type="NCBI Taxonomy" id="2932774"/>
    <lineage>
        <taxon>Bacteria</taxon>
        <taxon>Pseudomonadati</taxon>
        <taxon>Bacteroidota</taxon>
        <taxon>Sphingobacteriia</taxon>
        <taxon>Sphingobacteriales</taxon>
        <taxon>Sphingobacteriaceae</taxon>
        <taxon>Mucilaginibacter</taxon>
    </lineage>
</organism>
<gene>
    <name evidence="1" type="ORF">MUY27_10185</name>
</gene>
<evidence type="ECO:0000313" key="2">
    <source>
        <dbReference type="Proteomes" id="UP001139450"/>
    </source>
</evidence>
<dbReference type="Gene3D" id="1.10.1740.10">
    <property type="match status" value="1"/>
</dbReference>
<dbReference type="GO" id="GO:0003700">
    <property type="term" value="F:DNA-binding transcription factor activity"/>
    <property type="evidence" value="ECO:0007669"/>
    <property type="project" value="InterPro"/>
</dbReference>
<dbReference type="RefSeq" id="WP_245129917.1">
    <property type="nucleotide sequence ID" value="NZ_JALJEJ010000004.1"/>
</dbReference>